<keyword evidence="4" id="KW-0735">Signal-anchor</keyword>
<reference evidence="9" key="1">
    <citation type="submission" date="2019-11" db="EMBL/GenBank/DDBJ databases">
        <authorList>
            <person name="Liu Y."/>
            <person name="Hou J."/>
            <person name="Li T.-Q."/>
            <person name="Guan C.-H."/>
            <person name="Wu X."/>
            <person name="Wu H.-Z."/>
            <person name="Ling F."/>
            <person name="Zhang R."/>
            <person name="Shi X.-G."/>
            <person name="Ren J.-P."/>
            <person name="Chen E.-F."/>
            <person name="Sun J.-M."/>
        </authorList>
    </citation>
    <scope>NUCLEOTIDE SEQUENCE</scope>
    <source>
        <strain evidence="9">Adult_tree_wgs_1</strain>
        <tissue evidence="9">Leaves</tissue>
    </source>
</reference>
<name>A0A834GE43_RHOSS</name>
<sequence>MKLPLLRDSTQKSEIRTKSKSPQPPNTHPLKSLLCQAFICVVILSQIFLVVFLTRARPKSSATRPNFSNSDPRECPSGSVYVYDLPAMFNNDLLTNCDKLDPQTSKCDAVSNNGYGPRAMTELSRVVPKKLAPAWYWTDHYMVEIIYHNRMLDYKCRTMEPESATSFYIPFYVGLAVGKHVSLNHTARDWDLLCERMLKWVQGQKWWKRSNGLDHFLMMGRLTWDFGRPTDSDSERGSRFIHMPGMENVVRLTVEKSLSDHMEIAVPYPTEFHPRTVSDVREWQRFVRSRTRTSLFAFVGATRGTVKNDFTGVLQSQCRNESGSCRHVDCSDARCGDGTASILEAFLGSVFCLQPKGDGFTRQSLFDCMLAGSIPVFFRKQTAYKQYENGWFLPGEPERYSVFIEQNEVRNGISVRTILEGYHIEEVWRMRERVVENIPKFLYGIPGDGLRSTGFGDAFDIAIDGVLRKFKDRKFTGKKDD</sequence>
<keyword evidence="5" id="KW-0333">Golgi apparatus</keyword>
<dbReference type="InterPro" id="IPR004263">
    <property type="entry name" value="Exostosin"/>
</dbReference>
<comment type="caution">
    <text evidence="9">The sequence shown here is derived from an EMBL/GenBank/DDBJ whole genome shotgun (WGS) entry which is preliminary data.</text>
</comment>
<dbReference type="PANTHER" id="PTHR11062">
    <property type="entry name" value="EXOSTOSIN HEPARAN SULFATE GLYCOSYLTRANSFERASE -RELATED"/>
    <property type="match status" value="1"/>
</dbReference>
<dbReference type="GO" id="GO:0009969">
    <property type="term" value="P:xyloglucan biosynthetic process"/>
    <property type="evidence" value="ECO:0007669"/>
    <property type="project" value="TreeGrafter"/>
</dbReference>
<dbReference type="PANTHER" id="PTHR11062:SF219">
    <property type="entry name" value="XYLOGLUCAN GALACTOSYLTRANSFERASE XLT2-LIKE"/>
    <property type="match status" value="1"/>
</dbReference>
<evidence type="ECO:0000259" key="8">
    <source>
        <dbReference type="Pfam" id="PF03016"/>
    </source>
</evidence>
<dbReference type="Proteomes" id="UP000626092">
    <property type="component" value="Unassembled WGS sequence"/>
</dbReference>
<protein>
    <recommendedName>
        <fullName evidence="8">Exostosin GT47 domain-containing protein</fullName>
    </recommendedName>
</protein>
<evidence type="ECO:0000256" key="5">
    <source>
        <dbReference type="ARBA" id="ARBA00023034"/>
    </source>
</evidence>
<evidence type="ECO:0000313" key="10">
    <source>
        <dbReference type="Proteomes" id="UP000626092"/>
    </source>
</evidence>
<gene>
    <name evidence="9" type="ORF">RHSIM_Rhsim10G0105600</name>
</gene>
<comment type="similarity">
    <text evidence="2">Belongs to the glycosyltransferase 47 family.</text>
</comment>
<evidence type="ECO:0000256" key="1">
    <source>
        <dbReference type="ARBA" id="ARBA00004323"/>
    </source>
</evidence>
<dbReference type="AlphaFoldDB" id="A0A834GE43"/>
<accession>A0A834GE43</accession>
<evidence type="ECO:0000256" key="6">
    <source>
        <dbReference type="SAM" id="MobiDB-lite"/>
    </source>
</evidence>
<organism evidence="9 10">
    <name type="scientific">Rhododendron simsii</name>
    <name type="common">Sims's rhododendron</name>
    <dbReference type="NCBI Taxonomy" id="118357"/>
    <lineage>
        <taxon>Eukaryota</taxon>
        <taxon>Viridiplantae</taxon>
        <taxon>Streptophyta</taxon>
        <taxon>Embryophyta</taxon>
        <taxon>Tracheophyta</taxon>
        <taxon>Spermatophyta</taxon>
        <taxon>Magnoliopsida</taxon>
        <taxon>eudicotyledons</taxon>
        <taxon>Gunneridae</taxon>
        <taxon>Pentapetalae</taxon>
        <taxon>asterids</taxon>
        <taxon>Ericales</taxon>
        <taxon>Ericaceae</taxon>
        <taxon>Ericoideae</taxon>
        <taxon>Rhodoreae</taxon>
        <taxon>Rhododendron</taxon>
    </lineage>
</organism>
<evidence type="ECO:0000256" key="3">
    <source>
        <dbReference type="ARBA" id="ARBA00022676"/>
    </source>
</evidence>
<dbReference type="GO" id="GO:0000139">
    <property type="term" value="C:Golgi membrane"/>
    <property type="evidence" value="ECO:0007669"/>
    <property type="project" value="UniProtKB-SubCell"/>
</dbReference>
<keyword evidence="3" id="KW-0808">Transferase</keyword>
<dbReference type="Pfam" id="PF03016">
    <property type="entry name" value="Exostosin_GT47"/>
    <property type="match status" value="1"/>
</dbReference>
<feature type="transmembrane region" description="Helical" evidence="7">
    <location>
        <begin position="30"/>
        <end position="54"/>
    </location>
</feature>
<dbReference type="EMBL" id="WJXA01000010">
    <property type="protein sequence ID" value="KAF7129642.1"/>
    <property type="molecule type" value="Genomic_DNA"/>
</dbReference>
<feature type="region of interest" description="Disordered" evidence="6">
    <location>
        <begin position="1"/>
        <end position="27"/>
    </location>
</feature>
<keyword evidence="7" id="KW-1133">Transmembrane helix</keyword>
<keyword evidence="3" id="KW-0328">Glycosyltransferase</keyword>
<keyword evidence="10" id="KW-1185">Reference proteome</keyword>
<evidence type="ECO:0000256" key="4">
    <source>
        <dbReference type="ARBA" id="ARBA00022968"/>
    </source>
</evidence>
<evidence type="ECO:0000313" key="9">
    <source>
        <dbReference type="EMBL" id="KAF7129642.1"/>
    </source>
</evidence>
<evidence type="ECO:0000256" key="2">
    <source>
        <dbReference type="ARBA" id="ARBA00010271"/>
    </source>
</evidence>
<proteinExistence type="inferred from homology"/>
<evidence type="ECO:0000256" key="7">
    <source>
        <dbReference type="SAM" id="Phobius"/>
    </source>
</evidence>
<dbReference type="InterPro" id="IPR040911">
    <property type="entry name" value="Exostosin_GT47"/>
</dbReference>
<keyword evidence="7" id="KW-0812">Transmembrane</keyword>
<keyword evidence="7" id="KW-0472">Membrane</keyword>
<dbReference type="GO" id="GO:0008378">
    <property type="term" value="F:galactosyltransferase activity"/>
    <property type="evidence" value="ECO:0007669"/>
    <property type="project" value="TreeGrafter"/>
</dbReference>
<comment type="subcellular location">
    <subcellularLocation>
        <location evidence="1">Golgi apparatus membrane</location>
        <topology evidence="1">Single-pass type II membrane protein</topology>
    </subcellularLocation>
</comment>
<feature type="domain" description="Exostosin GT47" evidence="8">
    <location>
        <begin position="75"/>
        <end position="415"/>
    </location>
</feature>
<dbReference type="OrthoDB" id="1483964at2759"/>